<organism evidence="2 3">
    <name type="scientific">Clostridium sporogenes</name>
    <dbReference type="NCBI Taxonomy" id="1509"/>
    <lineage>
        <taxon>Bacteria</taxon>
        <taxon>Bacillati</taxon>
        <taxon>Bacillota</taxon>
        <taxon>Clostridia</taxon>
        <taxon>Eubacteriales</taxon>
        <taxon>Clostridiaceae</taxon>
        <taxon>Clostridium</taxon>
    </lineage>
</organism>
<evidence type="ECO:0000313" key="3">
    <source>
        <dbReference type="Proteomes" id="UP000182204"/>
    </source>
</evidence>
<keyword evidence="1" id="KW-0472">Membrane</keyword>
<keyword evidence="1" id="KW-1133">Transmembrane helix</keyword>
<dbReference type="RefSeq" id="WP_072585757.1">
    <property type="nucleotide sequence ID" value="NZ_CP013243.1"/>
</dbReference>
<dbReference type="EMBL" id="CP013243">
    <property type="protein sequence ID" value="APH15399.1"/>
    <property type="molecule type" value="Genomic_DNA"/>
</dbReference>
<dbReference type="AlphaFoldDB" id="A0A1L3NGZ5"/>
<feature type="transmembrane region" description="Helical" evidence="1">
    <location>
        <begin position="53"/>
        <end position="72"/>
    </location>
</feature>
<dbReference type="Proteomes" id="UP000182204">
    <property type="component" value="Chromosome"/>
</dbReference>
<sequence length="74" mass="8265">MKYPFPDFVPVPSYEAMLTISIVSLFVGICLVCLGLLLLFLRKRKGKKTTIPWVCVSIGIILIANHSAQLLFNL</sequence>
<name>A0A1L3NGZ5_CLOSG</name>
<reference evidence="2 3" key="1">
    <citation type="submission" date="2015-11" db="EMBL/GenBank/DDBJ databases">
        <authorList>
            <person name="Hill K.K."/>
            <person name="Shirey T.B."/>
            <person name="Raphael B."/>
            <person name="Daligault H.E."/>
            <person name="Davenport K.W."/>
            <person name="Bruce D.C."/>
            <person name="Foley B.T."/>
            <person name="Johnson S.L."/>
        </authorList>
    </citation>
    <scope>NUCLEOTIDE SEQUENCE [LARGE SCALE GENOMIC DNA]</scope>
    <source>
        <strain evidence="2 3">CDC_1632</strain>
    </source>
</reference>
<gene>
    <name evidence="2" type="ORF">NPD5_2113</name>
</gene>
<protein>
    <submittedName>
        <fullName evidence="2">Putative membrane protein</fullName>
    </submittedName>
</protein>
<keyword evidence="1" id="KW-0812">Transmembrane</keyword>
<accession>A0A1L3NGZ5</accession>
<feature type="transmembrane region" description="Helical" evidence="1">
    <location>
        <begin position="20"/>
        <end position="41"/>
    </location>
</feature>
<proteinExistence type="predicted"/>
<evidence type="ECO:0000256" key="1">
    <source>
        <dbReference type="SAM" id="Phobius"/>
    </source>
</evidence>
<evidence type="ECO:0000313" key="2">
    <source>
        <dbReference type="EMBL" id="APH15399.1"/>
    </source>
</evidence>